<reference evidence="7" key="1">
    <citation type="submission" date="2019-08" db="EMBL/GenBank/DDBJ databases">
        <title>The genome of the North American firefly Photinus pyralis.</title>
        <authorList>
            <consortium name="Photinus pyralis genome working group"/>
            <person name="Fallon T.R."/>
            <person name="Sander Lower S.E."/>
            <person name="Weng J.-K."/>
        </authorList>
    </citation>
    <scope>NUCLEOTIDE SEQUENCE</scope>
    <source>
        <strain evidence="7">TRF0915ILg1</strain>
        <tissue evidence="7">Whole body</tissue>
    </source>
</reference>
<name>A0A8K0G579_IGNLU</name>
<dbReference type="Pfam" id="PF05199">
    <property type="entry name" value="GMC_oxred_C"/>
    <property type="match status" value="1"/>
</dbReference>
<dbReference type="OrthoDB" id="269227at2759"/>
<dbReference type="InterPro" id="IPR000172">
    <property type="entry name" value="GMC_OxRdtase_N"/>
</dbReference>
<dbReference type="InterPro" id="IPR012132">
    <property type="entry name" value="GMC_OxRdtase"/>
</dbReference>
<evidence type="ECO:0000313" key="8">
    <source>
        <dbReference type="Proteomes" id="UP000801492"/>
    </source>
</evidence>
<feature type="domain" description="Glucose-methanol-choline oxidoreductase N-terminal" evidence="5">
    <location>
        <begin position="118"/>
        <end position="141"/>
    </location>
</feature>
<evidence type="ECO:0000259" key="5">
    <source>
        <dbReference type="PROSITE" id="PS00623"/>
    </source>
</evidence>
<sequence length="602" mass="67097">MSSSEIYLKQLQNILRLVEDLPPPNLPIEIPSRPIEEEYDFVIVGAGAAGSVLANRLSEIDSWKILLLEAGYPENNLAQYPPLAMTLQLTDYNWGFTSEPEKHACLATEEHRCAWPRGRALGGSTAINYMAYVRGNPDDYNRWAAEGNPGWSYEEILPYFLKSEDANLPFSDPNYHGEGGYQSTEQSNTSDLGNAFLQAALELGYPLTDYNSPQQIGFSPLQTTTSFGRRASTARAFLLPVLNRENLDILTGARVTRILINHHTKIAYGVQYIKDDRKFTVKARKEVILSAGALQSPQLLMLSGVGPEEELEKHGIKTLSNLPVGKTLYDHLAFYGLIFSTNFSLPSLTDLFNYNEIERWYKRGDGPIASVIGSEALGYIKSSNSNPLNGASPDIEIIFITGTLFSDNGVVGRRILRISDEYYQEMFEPLQGISSFAIIPISLHPESVGYMKLKSADPYDDPLFYGNYFTDPSNHDVKIMIEGIRFVLRLAETEAFKRYDVKLIPKPILGCEHLEYTSDDYWHCALQYLAVSAFHQISTCKMGSIDDPTAVVNNELKVYGIGQLRVIDSSVIPLPLAAHYNAPTILIGEVGSDIIKKDYGVL</sequence>
<gene>
    <name evidence="7" type="ORF">ILUMI_19822</name>
</gene>
<dbReference type="Pfam" id="PF00732">
    <property type="entry name" value="GMC_oxred_N"/>
    <property type="match status" value="1"/>
</dbReference>
<dbReference type="PROSITE" id="PS00623">
    <property type="entry name" value="GMC_OXRED_1"/>
    <property type="match status" value="1"/>
</dbReference>
<dbReference type="PROSITE" id="PS00624">
    <property type="entry name" value="GMC_OXRED_2"/>
    <property type="match status" value="1"/>
</dbReference>
<dbReference type="GO" id="GO:0050660">
    <property type="term" value="F:flavin adenine dinucleotide binding"/>
    <property type="evidence" value="ECO:0007669"/>
    <property type="project" value="InterPro"/>
</dbReference>
<dbReference type="SUPFAM" id="SSF54373">
    <property type="entry name" value="FAD-linked reductases, C-terminal domain"/>
    <property type="match status" value="1"/>
</dbReference>
<dbReference type="Gene3D" id="3.50.50.60">
    <property type="entry name" value="FAD/NAD(P)-binding domain"/>
    <property type="match status" value="1"/>
</dbReference>
<dbReference type="SUPFAM" id="SSF51905">
    <property type="entry name" value="FAD/NAD(P)-binding domain"/>
    <property type="match status" value="1"/>
</dbReference>
<organism evidence="7 8">
    <name type="scientific">Ignelater luminosus</name>
    <name type="common">Cucubano</name>
    <name type="synonym">Pyrophorus luminosus</name>
    <dbReference type="NCBI Taxonomy" id="2038154"/>
    <lineage>
        <taxon>Eukaryota</taxon>
        <taxon>Metazoa</taxon>
        <taxon>Ecdysozoa</taxon>
        <taxon>Arthropoda</taxon>
        <taxon>Hexapoda</taxon>
        <taxon>Insecta</taxon>
        <taxon>Pterygota</taxon>
        <taxon>Neoptera</taxon>
        <taxon>Endopterygota</taxon>
        <taxon>Coleoptera</taxon>
        <taxon>Polyphaga</taxon>
        <taxon>Elateriformia</taxon>
        <taxon>Elateroidea</taxon>
        <taxon>Elateridae</taxon>
        <taxon>Agrypninae</taxon>
        <taxon>Pyrophorini</taxon>
        <taxon>Ignelater</taxon>
    </lineage>
</organism>
<evidence type="ECO:0000256" key="4">
    <source>
        <dbReference type="RuleBase" id="RU003968"/>
    </source>
</evidence>
<dbReference type="InterPro" id="IPR036188">
    <property type="entry name" value="FAD/NAD-bd_sf"/>
</dbReference>
<feature type="active site" description="Proton acceptor" evidence="2">
    <location>
        <position position="579"/>
    </location>
</feature>
<feature type="binding site" evidence="3">
    <location>
        <position position="255"/>
    </location>
    <ligand>
        <name>FAD</name>
        <dbReference type="ChEBI" id="CHEBI:57692"/>
    </ligand>
</feature>
<dbReference type="Gene3D" id="3.30.560.10">
    <property type="entry name" value="Glucose Oxidase, domain 3"/>
    <property type="match status" value="1"/>
</dbReference>
<dbReference type="EMBL" id="VTPC01087987">
    <property type="protein sequence ID" value="KAF2886351.1"/>
    <property type="molecule type" value="Genomic_DNA"/>
</dbReference>
<dbReference type="PANTHER" id="PTHR11552">
    <property type="entry name" value="GLUCOSE-METHANOL-CHOLINE GMC OXIDOREDUCTASE"/>
    <property type="match status" value="1"/>
</dbReference>
<evidence type="ECO:0000256" key="3">
    <source>
        <dbReference type="PIRSR" id="PIRSR000137-2"/>
    </source>
</evidence>
<proteinExistence type="inferred from homology"/>
<comment type="caution">
    <text evidence="7">The sequence shown here is derived from an EMBL/GenBank/DDBJ whole genome shotgun (WGS) entry which is preliminary data.</text>
</comment>
<evidence type="ECO:0000256" key="1">
    <source>
        <dbReference type="ARBA" id="ARBA00010790"/>
    </source>
</evidence>
<dbReference type="PANTHER" id="PTHR11552:SF208">
    <property type="entry name" value="RE36204P-RELATED"/>
    <property type="match status" value="1"/>
</dbReference>
<dbReference type="GO" id="GO:0016614">
    <property type="term" value="F:oxidoreductase activity, acting on CH-OH group of donors"/>
    <property type="evidence" value="ECO:0007669"/>
    <property type="project" value="InterPro"/>
</dbReference>
<feature type="active site" description="Proton donor" evidence="2">
    <location>
        <position position="535"/>
    </location>
</feature>
<evidence type="ECO:0000259" key="6">
    <source>
        <dbReference type="PROSITE" id="PS00624"/>
    </source>
</evidence>
<comment type="similarity">
    <text evidence="1 4">Belongs to the GMC oxidoreductase family.</text>
</comment>
<evidence type="ECO:0000313" key="7">
    <source>
        <dbReference type="EMBL" id="KAF2886351.1"/>
    </source>
</evidence>
<accession>A0A8K0G579</accession>
<dbReference type="Proteomes" id="UP000801492">
    <property type="component" value="Unassembled WGS sequence"/>
</dbReference>
<keyword evidence="3 4" id="KW-0274">FAD</keyword>
<evidence type="ECO:0000256" key="2">
    <source>
        <dbReference type="PIRSR" id="PIRSR000137-1"/>
    </source>
</evidence>
<protein>
    <recommendedName>
        <fullName evidence="5 6">Glucose-methanol-choline oxidoreductase N-terminal domain-containing protein</fullName>
    </recommendedName>
</protein>
<feature type="domain" description="Glucose-methanol-choline oxidoreductase N-terminal" evidence="6">
    <location>
        <begin position="292"/>
        <end position="306"/>
    </location>
</feature>
<comment type="cofactor">
    <cofactor evidence="3">
        <name>FAD</name>
        <dbReference type="ChEBI" id="CHEBI:57692"/>
    </cofactor>
</comment>
<dbReference type="PIRSF" id="PIRSF000137">
    <property type="entry name" value="Alcohol_oxidase"/>
    <property type="match status" value="1"/>
</dbReference>
<dbReference type="AlphaFoldDB" id="A0A8K0G579"/>
<keyword evidence="4" id="KW-0285">Flavoprotein</keyword>
<keyword evidence="8" id="KW-1185">Reference proteome</keyword>
<dbReference type="InterPro" id="IPR007867">
    <property type="entry name" value="GMC_OxRtase_C"/>
</dbReference>